<feature type="signal peptide" evidence="4">
    <location>
        <begin position="1"/>
        <end position="18"/>
    </location>
</feature>
<dbReference type="KEGG" id="goe:100897828"/>
<keyword evidence="3" id="KW-0325">Glycoprotein</keyword>
<dbReference type="PANTHER" id="PTHR10426:SF88">
    <property type="entry name" value="ADIPOCYTE PLASMA MEMBRANE-ASSOCIATED PROTEIN HEMOMUCIN-RELATED"/>
    <property type="match status" value="1"/>
</dbReference>
<dbReference type="RefSeq" id="XP_003742505.1">
    <property type="nucleotide sequence ID" value="XM_003742457.2"/>
</dbReference>
<evidence type="ECO:0000313" key="7">
    <source>
        <dbReference type="RefSeq" id="XP_003742505.1"/>
    </source>
</evidence>
<gene>
    <name evidence="7" type="primary">LOC100897828</name>
</gene>
<dbReference type="AlphaFoldDB" id="A0AAJ6QSM7"/>
<dbReference type="GO" id="GO:0012505">
    <property type="term" value="C:endomembrane system"/>
    <property type="evidence" value="ECO:0007669"/>
    <property type="project" value="TreeGrafter"/>
</dbReference>
<evidence type="ECO:0000256" key="3">
    <source>
        <dbReference type="ARBA" id="ARBA00023180"/>
    </source>
</evidence>
<dbReference type="Pfam" id="PF03088">
    <property type="entry name" value="Str_synth"/>
    <property type="match status" value="1"/>
</dbReference>
<evidence type="ECO:0000313" key="6">
    <source>
        <dbReference type="Proteomes" id="UP000694867"/>
    </source>
</evidence>
<evidence type="ECO:0000256" key="1">
    <source>
        <dbReference type="ARBA" id="ARBA00009191"/>
    </source>
</evidence>
<name>A0AAJ6QSM7_9ACAR</name>
<dbReference type="PANTHER" id="PTHR10426">
    <property type="entry name" value="STRICTOSIDINE SYNTHASE-RELATED"/>
    <property type="match status" value="1"/>
</dbReference>
<keyword evidence="2" id="KW-0597">Phosphoprotein</keyword>
<dbReference type="InterPro" id="IPR018119">
    <property type="entry name" value="Strictosidine_synth_cons-reg"/>
</dbReference>
<dbReference type="GeneID" id="100897828"/>
<evidence type="ECO:0000256" key="2">
    <source>
        <dbReference type="ARBA" id="ARBA00022553"/>
    </source>
</evidence>
<keyword evidence="4" id="KW-0732">Signal</keyword>
<sequence>MWFQVTFVLAAASCAASAERKTPVCLNADKGSRICSSEDIANGATISELLQSIMSINVDREGLRQVTSKRFVELGPAAEGPFSPNEKITENAELVFDFLSGPESISKVGNSFFGSAVDAVYKIDLENQNHSKIYNANANCPSDEPCSRPLGMRIKENRLLLADAKRGLVEIDLSSGGSRVLLAIGTQINGTALTFPNDLDVDWDKEIVYMSDGSTKWSTDYSTLDILEADPNSRVIRFDIKSATAQVFAHNLRFANGIQISLDKKFLLVSEFSARQILKYPLDGPLPATAEPFTGLLPGNPDNIRPSLNGGYWVALGFGRPNGSRNLMDELQARPDLTDKLGNAVLTVGGLVRSMGTLLKNSQIRDLGSKVQTGHIILEGIPDYAFVVEFDVNGNILQTLQSTKYQYASEVLEHEDGLYISSPRNKYVLKVPRSAFRHAS</sequence>
<evidence type="ECO:0000256" key="4">
    <source>
        <dbReference type="SAM" id="SignalP"/>
    </source>
</evidence>
<organism evidence="6 7">
    <name type="scientific">Galendromus occidentalis</name>
    <name type="common">western predatory mite</name>
    <dbReference type="NCBI Taxonomy" id="34638"/>
    <lineage>
        <taxon>Eukaryota</taxon>
        <taxon>Metazoa</taxon>
        <taxon>Ecdysozoa</taxon>
        <taxon>Arthropoda</taxon>
        <taxon>Chelicerata</taxon>
        <taxon>Arachnida</taxon>
        <taxon>Acari</taxon>
        <taxon>Parasitiformes</taxon>
        <taxon>Mesostigmata</taxon>
        <taxon>Gamasina</taxon>
        <taxon>Phytoseioidea</taxon>
        <taxon>Phytoseiidae</taxon>
        <taxon>Typhlodrominae</taxon>
        <taxon>Galendromus</taxon>
    </lineage>
</organism>
<dbReference type="GO" id="GO:0016787">
    <property type="term" value="F:hydrolase activity"/>
    <property type="evidence" value="ECO:0007669"/>
    <property type="project" value="TreeGrafter"/>
</dbReference>
<keyword evidence="6" id="KW-1185">Reference proteome</keyword>
<proteinExistence type="inferred from homology"/>
<reference evidence="7" key="1">
    <citation type="submission" date="2025-08" db="UniProtKB">
        <authorList>
            <consortium name="RefSeq"/>
        </authorList>
    </citation>
    <scope>IDENTIFICATION</scope>
</reference>
<comment type="similarity">
    <text evidence="1">Belongs to the strictosidine synthase family.</text>
</comment>
<dbReference type="InterPro" id="IPR011042">
    <property type="entry name" value="6-blade_b-propeller_TolB-like"/>
</dbReference>
<protein>
    <submittedName>
        <fullName evidence="7">Adipocyte plasma membrane-associated protein</fullName>
    </submittedName>
</protein>
<feature type="domain" description="Strictosidine synthase conserved region" evidence="5">
    <location>
        <begin position="197"/>
        <end position="282"/>
    </location>
</feature>
<evidence type="ECO:0000259" key="5">
    <source>
        <dbReference type="Pfam" id="PF03088"/>
    </source>
</evidence>
<dbReference type="SUPFAM" id="SSF63829">
    <property type="entry name" value="Calcium-dependent phosphotriesterase"/>
    <property type="match status" value="1"/>
</dbReference>
<feature type="chain" id="PRO_5042486198" evidence="4">
    <location>
        <begin position="19"/>
        <end position="440"/>
    </location>
</feature>
<dbReference type="Proteomes" id="UP000694867">
    <property type="component" value="Unplaced"/>
</dbReference>
<accession>A0AAJ6QSM7</accession>
<dbReference type="Gene3D" id="2.120.10.30">
    <property type="entry name" value="TolB, C-terminal domain"/>
    <property type="match status" value="1"/>
</dbReference>